<reference evidence="3 4" key="1">
    <citation type="submission" date="2019-03" db="EMBL/GenBank/DDBJ databases">
        <title>Draft genome sequences of novel Actinobacteria.</title>
        <authorList>
            <person name="Sahin N."/>
            <person name="Ay H."/>
            <person name="Saygin H."/>
        </authorList>
    </citation>
    <scope>NUCLEOTIDE SEQUENCE [LARGE SCALE GENOMIC DNA]</scope>
    <source>
        <strain evidence="3 4">6K102</strain>
    </source>
</reference>
<protein>
    <recommendedName>
        <fullName evidence="5">DUF4367 domain-containing protein</fullName>
    </recommendedName>
</protein>
<proteinExistence type="predicted"/>
<evidence type="ECO:0000256" key="2">
    <source>
        <dbReference type="SAM" id="Phobius"/>
    </source>
</evidence>
<dbReference type="EMBL" id="SMLD01000145">
    <property type="protein sequence ID" value="TDE34743.1"/>
    <property type="molecule type" value="Genomic_DNA"/>
</dbReference>
<dbReference type="RefSeq" id="WP_132637919.1">
    <property type="nucleotide sequence ID" value="NZ_SMLD01000145.1"/>
</dbReference>
<sequence>MNSPEPYDDLEADLLALGELVDVPGPPPSDVAAAVRARLEPPSEAPEPSRARRPRRSRARWKIVAVVVVAVLAVTAATPQGRAAVATILRFAGIEMAMGDTPPEPVTSRTPLPAERTVSRADLPELVDFTVKAPAELGEPQRVTVADQGRVVSMFWPGGIRLDQFTGTVGPYLYKQLGPPWPDRVAVGAYDAWWVPGEHPLGYIRRQDGTRVPLSQAAPTLIWQQGTINYRLEGAGDVDEAVAVAASLGRG</sequence>
<feature type="transmembrane region" description="Helical" evidence="2">
    <location>
        <begin position="59"/>
        <end position="77"/>
    </location>
</feature>
<evidence type="ECO:0000313" key="4">
    <source>
        <dbReference type="Proteomes" id="UP000295136"/>
    </source>
</evidence>
<evidence type="ECO:0008006" key="5">
    <source>
        <dbReference type="Google" id="ProtNLM"/>
    </source>
</evidence>
<comment type="caution">
    <text evidence="3">The sequence shown here is derived from an EMBL/GenBank/DDBJ whole genome shotgun (WGS) entry which is preliminary data.</text>
</comment>
<feature type="region of interest" description="Disordered" evidence="1">
    <location>
        <begin position="36"/>
        <end position="55"/>
    </location>
</feature>
<keyword evidence="4" id="KW-1185">Reference proteome</keyword>
<gene>
    <name evidence="3" type="ORF">E1295_36610</name>
</gene>
<keyword evidence="2" id="KW-0812">Transmembrane</keyword>
<dbReference type="AlphaFoldDB" id="A0A4R5EKF5"/>
<evidence type="ECO:0000256" key="1">
    <source>
        <dbReference type="SAM" id="MobiDB-lite"/>
    </source>
</evidence>
<name>A0A4R5EKF5_9ACTN</name>
<keyword evidence="2" id="KW-0472">Membrane</keyword>
<accession>A0A4R5EKF5</accession>
<evidence type="ECO:0000313" key="3">
    <source>
        <dbReference type="EMBL" id="TDE34743.1"/>
    </source>
</evidence>
<dbReference type="Proteomes" id="UP000295136">
    <property type="component" value="Unassembled WGS sequence"/>
</dbReference>
<keyword evidence="2" id="KW-1133">Transmembrane helix</keyword>
<organism evidence="3 4">
    <name type="scientific">Nonomuraea mesophila</name>
    <dbReference type="NCBI Taxonomy" id="2530382"/>
    <lineage>
        <taxon>Bacteria</taxon>
        <taxon>Bacillati</taxon>
        <taxon>Actinomycetota</taxon>
        <taxon>Actinomycetes</taxon>
        <taxon>Streptosporangiales</taxon>
        <taxon>Streptosporangiaceae</taxon>
        <taxon>Nonomuraea</taxon>
    </lineage>
</organism>